<feature type="compositionally biased region" description="Basic and acidic residues" evidence="1">
    <location>
        <begin position="298"/>
        <end position="314"/>
    </location>
</feature>
<dbReference type="Proteomes" id="UP000007431">
    <property type="component" value="Unassembled WGS sequence"/>
</dbReference>
<accession>D8PL31</accession>
<protein>
    <recommendedName>
        <fullName evidence="3">DUF6534 domain-containing protein</fullName>
    </recommendedName>
</protein>
<keyword evidence="2" id="KW-1133">Transmembrane helix</keyword>
<dbReference type="HOGENOM" id="CLU_046025_5_4_1"/>
<dbReference type="VEuPathDB" id="FungiDB:SCHCODRAFT_02499948"/>
<feature type="transmembrane region" description="Helical" evidence="2">
    <location>
        <begin position="198"/>
        <end position="224"/>
    </location>
</feature>
<feature type="compositionally biased region" description="Polar residues" evidence="1">
    <location>
        <begin position="315"/>
        <end position="329"/>
    </location>
</feature>
<dbReference type="InParanoid" id="D8PL31"/>
<feature type="transmembrane region" description="Helical" evidence="2">
    <location>
        <begin position="52"/>
        <end position="77"/>
    </location>
</feature>
<dbReference type="PANTHER" id="PTHR40465:SF1">
    <property type="entry name" value="DUF6534 DOMAIN-CONTAINING PROTEIN"/>
    <property type="match status" value="1"/>
</dbReference>
<dbReference type="AlphaFoldDB" id="D8PL31"/>
<feature type="domain" description="DUF6534" evidence="3">
    <location>
        <begin position="171"/>
        <end position="252"/>
    </location>
</feature>
<feature type="transmembrane region" description="Helical" evidence="2">
    <location>
        <begin position="165"/>
        <end position="186"/>
    </location>
</feature>
<dbReference type="eggNOG" id="ENOG502SKAZ">
    <property type="taxonomic scope" value="Eukaryota"/>
</dbReference>
<keyword evidence="2" id="KW-0472">Membrane</keyword>
<name>D8PL31_SCHCM</name>
<dbReference type="OMA" id="WENTLIY"/>
<reference evidence="4 5" key="1">
    <citation type="journal article" date="2010" name="Nat. Biotechnol.">
        <title>Genome sequence of the model mushroom Schizophyllum commune.</title>
        <authorList>
            <person name="Ohm R.A."/>
            <person name="de Jong J.F."/>
            <person name="Lugones L.G."/>
            <person name="Aerts A."/>
            <person name="Kothe E."/>
            <person name="Stajich J.E."/>
            <person name="de Vries R.P."/>
            <person name="Record E."/>
            <person name="Levasseur A."/>
            <person name="Baker S.E."/>
            <person name="Bartholomew K.A."/>
            <person name="Coutinho P.M."/>
            <person name="Erdmann S."/>
            <person name="Fowler T.J."/>
            <person name="Gathman A.C."/>
            <person name="Lombard V."/>
            <person name="Henrissat B."/>
            <person name="Knabe N."/>
            <person name="Kuees U."/>
            <person name="Lilly W.W."/>
            <person name="Lindquist E."/>
            <person name="Lucas S."/>
            <person name="Magnuson J.K."/>
            <person name="Piumi F."/>
            <person name="Raudaskoski M."/>
            <person name="Salamov A."/>
            <person name="Schmutz J."/>
            <person name="Schwarze F.W.M.R."/>
            <person name="vanKuyk P.A."/>
            <person name="Horton J.S."/>
            <person name="Grigoriev I.V."/>
            <person name="Woesten H.A.B."/>
        </authorList>
    </citation>
    <scope>NUCLEOTIDE SEQUENCE [LARGE SCALE GENOMIC DNA]</scope>
    <source>
        <strain evidence="5">H4-8 / FGSC 9210</strain>
    </source>
</reference>
<dbReference type="Pfam" id="PF20152">
    <property type="entry name" value="DUF6534"/>
    <property type="match status" value="1"/>
</dbReference>
<feature type="transmembrane region" description="Helical" evidence="2">
    <location>
        <begin position="20"/>
        <end position="40"/>
    </location>
</feature>
<gene>
    <name evidence="4" type="ORF">SCHCODRAFT_72462</name>
</gene>
<sequence length="329" mass="36652">MSMNAQPHMVVDNTVGASLVGALCAAALYGVSCVQTWWYFTRYGADVWYIKALVLLVFVFDTVHQILISHTVYFYVVSNYNNPGSLNNMTWSILLEVLFNGMIGLLVQGFLTMRVWKLSNKCKWLTGLITGLVVSEFACSVVFTAKSLQLETWSQLSSMKPLSMTVNVLGAVADVIIAAGLFYYLHRSRTGFKKSDTMISKLIMFAVSTGMLTSVCAIGSLISISVWGDTLIYVAFYFRYSNSLLATLNARKDIRELIDDPESLSFSLQSRSKSIHNRTFGSQRPTNISVQIETIQERVREQEQRSQDDLRESTDAGTSTTHETATGAQ</sequence>
<keyword evidence="5" id="KW-1185">Reference proteome</keyword>
<evidence type="ECO:0000313" key="5">
    <source>
        <dbReference type="Proteomes" id="UP000007431"/>
    </source>
</evidence>
<evidence type="ECO:0000256" key="2">
    <source>
        <dbReference type="SAM" id="Phobius"/>
    </source>
</evidence>
<proteinExistence type="predicted"/>
<dbReference type="InterPro" id="IPR045339">
    <property type="entry name" value="DUF6534"/>
</dbReference>
<feature type="region of interest" description="Disordered" evidence="1">
    <location>
        <begin position="298"/>
        <end position="329"/>
    </location>
</feature>
<organism evidence="5">
    <name type="scientific">Schizophyllum commune (strain H4-8 / FGSC 9210)</name>
    <name type="common">Split gill fungus</name>
    <dbReference type="NCBI Taxonomy" id="578458"/>
    <lineage>
        <taxon>Eukaryota</taxon>
        <taxon>Fungi</taxon>
        <taxon>Dikarya</taxon>
        <taxon>Basidiomycota</taxon>
        <taxon>Agaricomycotina</taxon>
        <taxon>Agaricomycetes</taxon>
        <taxon>Agaricomycetidae</taxon>
        <taxon>Agaricales</taxon>
        <taxon>Schizophyllaceae</taxon>
        <taxon>Schizophyllum</taxon>
    </lineage>
</organism>
<keyword evidence="2" id="KW-0812">Transmembrane</keyword>
<evidence type="ECO:0000313" key="4">
    <source>
        <dbReference type="EMBL" id="EFJ03364.1"/>
    </source>
</evidence>
<evidence type="ECO:0000259" key="3">
    <source>
        <dbReference type="Pfam" id="PF20152"/>
    </source>
</evidence>
<feature type="transmembrane region" description="Helical" evidence="2">
    <location>
        <begin position="89"/>
        <end position="112"/>
    </location>
</feature>
<dbReference type="PANTHER" id="PTHR40465">
    <property type="entry name" value="CHROMOSOME 1, WHOLE GENOME SHOTGUN SEQUENCE"/>
    <property type="match status" value="1"/>
</dbReference>
<evidence type="ECO:0000256" key="1">
    <source>
        <dbReference type="SAM" id="MobiDB-lite"/>
    </source>
</evidence>
<feature type="transmembrane region" description="Helical" evidence="2">
    <location>
        <begin position="124"/>
        <end position="145"/>
    </location>
</feature>
<dbReference type="EMBL" id="GL377302">
    <property type="protein sequence ID" value="EFJ03364.1"/>
    <property type="molecule type" value="Genomic_DNA"/>
</dbReference>